<dbReference type="Proteomes" id="UP000070501">
    <property type="component" value="Unassembled WGS sequence"/>
</dbReference>
<feature type="region of interest" description="Disordered" evidence="1">
    <location>
        <begin position="276"/>
        <end position="313"/>
    </location>
</feature>
<dbReference type="EMBL" id="KQ964245">
    <property type="protein sequence ID" value="KXJ96883.1"/>
    <property type="molecule type" value="Genomic_DNA"/>
</dbReference>
<gene>
    <name evidence="3" type="ORF">Micbo1qcDRAFT_229676</name>
</gene>
<protein>
    <recommendedName>
        <fullName evidence="2">2EXR domain-containing protein</fullName>
    </recommendedName>
</protein>
<evidence type="ECO:0000313" key="3">
    <source>
        <dbReference type="EMBL" id="KXJ96883.1"/>
    </source>
</evidence>
<sequence length="419" mass="46453">MAYSDAYPLQTRFWLEFRIDDDGLDSGRAQQMASRRAAALGDGDDVRNYGFGCFQALPPELRLKIWDYLIAPRIVKIFCLQELTFTGGNGPFLTGGIPMTPPEPSMAIDIHDRPWASQTPLILHVNREARAHALKRYELAFSWKVPHVLAGMDMASTTTTTTTRTGETSSSSLSSRPPPSWSEPRLYFNFALDTIYLAGELEPYDSFGFNSPMTYFLRKEDCLRVRHIALAFGALHYGEAGSQQIFGALFHVVDRFNPPLGKVLVTVTPRDEETHAMLGGEESLVPTCSSSLSSSNRSVSESDAKSVSESTHPASAAKHNIVQKLWDDWYRGSVVKSRLANMRFVLIHDWDLASHIEQSDSALSATLSRSNGGKENSLVPGDDAMNAHSYSLETVPRTNFYDEEEDYASIPPGMEALAL</sequence>
<dbReference type="OrthoDB" id="3540486at2759"/>
<proteinExistence type="predicted"/>
<organism evidence="3 4">
    <name type="scientific">Microdochium bolleyi</name>
    <dbReference type="NCBI Taxonomy" id="196109"/>
    <lineage>
        <taxon>Eukaryota</taxon>
        <taxon>Fungi</taxon>
        <taxon>Dikarya</taxon>
        <taxon>Ascomycota</taxon>
        <taxon>Pezizomycotina</taxon>
        <taxon>Sordariomycetes</taxon>
        <taxon>Xylariomycetidae</taxon>
        <taxon>Xylariales</taxon>
        <taxon>Microdochiaceae</taxon>
        <taxon>Microdochium</taxon>
    </lineage>
</organism>
<dbReference type="PANTHER" id="PTHR35910">
    <property type="entry name" value="2EXR DOMAIN-CONTAINING PROTEIN"/>
    <property type="match status" value="1"/>
</dbReference>
<evidence type="ECO:0000256" key="1">
    <source>
        <dbReference type="SAM" id="MobiDB-lite"/>
    </source>
</evidence>
<feature type="domain" description="2EXR" evidence="2">
    <location>
        <begin position="51"/>
        <end position="195"/>
    </location>
</feature>
<dbReference type="AlphaFoldDB" id="A0A136JIA4"/>
<evidence type="ECO:0000313" key="4">
    <source>
        <dbReference type="Proteomes" id="UP000070501"/>
    </source>
</evidence>
<feature type="region of interest" description="Disordered" evidence="1">
    <location>
        <begin position="157"/>
        <end position="181"/>
    </location>
</feature>
<reference evidence="4" key="1">
    <citation type="submission" date="2016-02" db="EMBL/GenBank/DDBJ databases">
        <title>Draft genome sequence of Microdochium bolleyi, a fungal endophyte of beachgrass.</title>
        <authorList>
            <consortium name="DOE Joint Genome Institute"/>
            <person name="David A.S."/>
            <person name="May G."/>
            <person name="Haridas S."/>
            <person name="Lim J."/>
            <person name="Wang M."/>
            <person name="Labutti K."/>
            <person name="Lipzen A."/>
            <person name="Barry K."/>
            <person name="Grigoriev I.V."/>
        </authorList>
    </citation>
    <scope>NUCLEOTIDE SEQUENCE [LARGE SCALE GENOMIC DNA]</scope>
    <source>
        <strain evidence="4">J235TASD1</strain>
    </source>
</reference>
<feature type="compositionally biased region" description="Low complexity" evidence="1">
    <location>
        <begin position="157"/>
        <end position="175"/>
    </location>
</feature>
<evidence type="ECO:0000259" key="2">
    <source>
        <dbReference type="Pfam" id="PF20150"/>
    </source>
</evidence>
<feature type="region of interest" description="Disordered" evidence="1">
    <location>
        <begin position="366"/>
        <end position="385"/>
    </location>
</feature>
<accession>A0A136JIA4</accession>
<name>A0A136JIA4_9PEZI</name>
<dbReference type="PANTHER" id="PTHR35910:SF6">
    <property type="entry name" value="2EXR DOMAIN-CONTAINING PROTEIN"/>
    <property type="match status" value="1"/>
</dbReference>
<dbReference type="InParanoid" id="A0A136JIA4"/>
<dbReference type="Pfam" id="PF20150">
    <property type="entry name" value="2EXR"/>
    <property type="match status" value="1"/>
</dbReference>
<feature type="compositionally biased region" description="Low complexity" evidence="1">
    <location>
        <begin position="289"/>
        <end position="299"/>
    </location>
</feature>
<keyword evidence="4" id="KW-1185">Reference proteome</keyword>
<dbReference type="InterPro" id="IPR045518">
    <property type="entry name" value="2EXR"/>
</dbReference>